<dbReference type="Proteomes" id="UP000593719">
    <property type="component" value="Chromosome"/>
</dbReference>
<dbReference type="SUPFAM" id="SSF51604">
    <property type="entry name" value="Enolase C-terminal domain-like"/>
    <property type="match status" value="1"/>
</dbReference>
<evidence type="ECO:0000313" key="4">
    <source>
        <dbReference type="Proteomes" id="UP000593719"/>
    </source>
</evidence>
<protein>
    <recommendedName>
        <fullName evidence="2">Enolase C-terminal domain-containing protein</fullName>
    </recommendedName>
</protein>
<organism evidence="3 4">
    <name type="scientific">Sulfurimonas sediminis</name>
    <dbReference type="NCBI Taxonomy" id="2590020"/>
    <lineage>
        <taxon>Bacteria</taxon>
        <taxon>Pseudomonadati</taxon>
        <taxon>Campylobacterota</taxon>
        <taxon>Epsilonproteobacteria</taxon>
        <taxon>Campylobacterales</taxon>
        <taxon>Sulfurimonadaceae</taxon>
        <taxon>Sulfurimonas</taxon>
    </lineage>
</organism>
<evidence type="ECO:0000259" key="2">
    <source>
        <dbReference type="Pfam" id="PF13378"/>
    </source>
</evidence>
<gene>
    <name evidence="3" type="ORF">FJR45_02535</name>
</gene>
<proteinExistence type="predicted"/>
<dbReference type="Gene3D" id="3.20.20.120">
    <property type="entry name" value="Enolase-like C-terminal domain"/>
    <property type="match status" value="1"/>
</dbReference>
<evidence type="ECO:0000256" key="1">
    <source>
        <dbReference type="ARBA" id="ARBA00022723"/>
    </source>
</evidence>
<evidence type="ECO:0000313" key="3">
    <source>
        <dbReference type="EMBL" id="QOP42887.1"/>
    </source>
</evidence>
<dbReference type="KEGG" id="ssei:FJR45_02535"/>
<accession>A0A7M1AZF4</accession>
<feature type="domain" description="Enolase C-terminal" evidence="2">
    <location>
        <begin position="2"/>
        <end position="64"/>
    </location>
</feature>
<dbReference type="GO" id="GO:0046872">
    <property type="term" value="F:metal ion binding"/>
    <property type="evidence" value="ECO:0007669"/>
    <property type="project" value="UniProtKB-KW"/>
</dbReference>
<dbReference type="PANTHER" id="PTHR48073:SF2">
    <property type="entry name" value="O-SUCCINYLBENZOATE SYNTHASE"/>
    <property type="match status" value="1"/>
</dbReference>
<dbReference type="InterPro" id="IPR029065">
    <property type="entry name" value="Enolase_C-like"/>
</dbReference>
<name>A0A7M1AZF4_9BACT</name>
<dbReference type="InterPro" id="IPR036849">
    <property type="entry name" value="Enolase-like_C_sf"/>
</dbReference>
<dbReference type="Pfam" id="PF13378">
    <property type="entry name" value="MR_MLE_C"/>
    <property type="match status" value="1"/>
</dbReference>
<dbReference type="AlphaFoldDB" id="A0A7M1AZF4"/>
<sequence length="86" mass="9556">MINVKLMKCGGVSRAQAIFEYARANNIECMLGSMLEGPVSIHAALCLAFAYRDVVKYIDLDSPLLYKKAPRVLGEFGIIHDKIQIL</sequence>
<keyword evidence="4" id="KW-1185">Reference proteome</keyword>
<dbReference type="EMBL" id="CP041235">
    <property type="protein sequence ID" value="QOP42887.1"/>
    <property type="molecule type" value="Genomic_DNA"/>
</dbReference>
<reference evidence="3 4" key="1">
    <citation type="submission" date="2019-06" db="EMBL/GenBank/DDBJ databases">
        <title>Sulfurimonas gotlandica sp. nov., a chemoautotrophic and psychrotolerant epsilonproteobacterium isolated from a pelagic redoxcline, and an emended description of the genus Sulfurimonas.</title>
        <authorList>
            <person name="Wang S."/>
            <person name="Jiang L."/>
            <person name="Shao Z."/>
        </authorList>
    </citation>
    <scope>NUCLEOTIDE SEQUENCE [LARGE SCALE GENOMIC DNA]</scope>
    <source>
        <strain evidence="3 4">S2-6</strain>
    </source>
</reference>
<dbReference type="PANTHER" id="PTHR48073">
    <property type="entry name" value="O-SUCCINYLBENZOATE SYNTHASE-RELATED"/>
    <property type="match status" value="1"/>
</dbReference>
<keyword evidence="1" id="KW-0479">Metal-binding</keyword>